<accession>A0A4P7MY59</accession>
<dbReference type="AlphaFoldDB" id="A0A4P7MY59"/>
<dbReference type="VEuPathDB" id="FungiDB:M_BR32_EuGene_00081191"/>
<evidence type="ECO:0000313" key="3">
    <source>
        <dbReference type="Proteomes" id="UP000294847"/>
    </source>
</evidence>
<gene>
    <name evidence="2" type="ORF">PoMZ_09783</name>
</gene>
<proteinExistence type="predicted"/>
<feature type="region of interest" description="Disordered" evidence="1">
    <location>
        <begin position="116"/>
        <end position="177"/>
    </location>
</feature>
<dbReference type="EMBL" id="CP034204">
    <property type="protein sequence ID" value="QBZ54091.1"/>
    <property type="molecule type" value="Genomic_DNA"/>
</dbReference>
<organism evidence="2 3">
    <name type="scientific">Pyricularia oryzae</name>
    <name type="common">Rice blast fungus</name>
    <name type="synonym">Magnaporthe oryzae</name>
    <dbReference type="NCBI Taxonomy" id="318829"/>
    <lineage>
        <taxon>Eukaryota</taxon>
        <taxon>Fungi</taxon>
        <taxon>Dikarya</taxon>
        <taxon>Ascomycota</taxon>
        <taxon>Pezizomycotina</taxon>
        <taxon>Sordariomycetes</taxon>
        <taxon>Sordariomycetidae</taxon>
        <taxon>Magnaporthales</taxon>
        <taxon>Pyriculariaceae</taxon>
        <taxon>Pyricularia</taxon>
    </lineage>
</organism>
<name>A0A4P7MY59_PYROR</name>
<evidence type="ECO:0000256" key="1">
    <source>
        <dbReference type="SAM" id="MobiDB-lite"/>
    </source>
</evidence>
<dbReference type="Proteomes" id="UP000294847">
    <property type="component" value="Chromosome 1"/>
</dbReference>
<protein>
    <submittedName>
        <fullName evidence="2">Uncharacterized protein</fullName>
    </submittedName>
</protein>
<reference evidence="2 3" key="1">
    <citation type="journal article" date="2019" name="Mol. Biol. Evol.">
        <title>Blast fungal genomes show frequent chromosomal changes, gene gains and losses, and effector gene turnover.</title>
        <authorList>
            <person name="Gomez Luciano L.B."/>
            <person name="Jason Tsai I."/>
            <person name="Chuma I."/>
            <person name="Tosa Y."/>
            <person name="Chen Y.H."/>
            <person name="Li J.Y."/>
            <person name="Li M.Y."/>
            <person name="Jade Lu M.Y."/>
            <person name="Nakayashiki H."/>
            <person name="Li W.H."/>
        </authorList>
    </citation>
    <scope>NUCLEOTIDE SEQUENCE [LARGE SCALE GENOMIC DNA]</scope>
    <source>
        <strain evidence="2">MZ5-1-6</strain>
    </source>
</reference>
<evidence type="ECO:0000313" key="2">
    <source>
        <dbReference type="EMBL" id="QBZ54091.1"/>
    </source>
</evidence>
<sequence length="192" mass="20534">MVTAKPVVDTLKTTFAMYHPLITGLSRASNSSRGSRERGSIPGSVCLLASALDDCVDSCGLVGVAAAGAKLLNPRAMSLTAVFSEDGNTGAVARAPMIALIVFLMVASRQLAVVAHRPSKQPSTRPTVEWRKGAPLDATDNWPPPPIGSVNPMRRRDSQAETSNGPSPEKAAERSTTNWRRSLCCVSNWYLW</sequence>